<keyword evidence="1" id="KW-1133">Transmembrane helix</keyword>
<organism evidence="2 3">
    <name type="scientific">Microbispora maris</name>
    <dbReference type="NCBI Taxonomy" id="3144104"/>
    <lineage>
        <taxon>Bacteria</taxon>
        <taxon>Bacillati</taxon>
        <taxon>Actinomycetota</taxon>
        <taxon>Actinomycetes</taxon>
        <taxon>Streptosporangiales</taxon>
        <taxon>Streptosporangiaceae</taxon>
        <taxon>Microbispora</taxon>
    </lineage>
</organism>
<sequence>MTADTLTAATTIPFHRLLVVEARKLADTRSGKIIALIMVGLVVASVVARGAVVGPKLQTLAATAAMSLATLLPVLAILTVTGEWAHRTALTTFVLEPRRHRVLAAKCLPPLLTAVALSLFAMLVAVPVTAVVAGVRNTPASWDLQPFWLLGWTGANVLVTAAGLALGALFLNAPAAIVVNLSTPMLWNVLGNLSSVGAGIAGWLDLNTTAASLVSGDMTWIEVARLATSIAFWIVLPMAAGLVRVLRKEVT</sequence>
<keyword evidence="1" id="KW-0472">Membrane</keyword>
<feature type="transmembrane region" description="Helical" evidence="1">
    <location>
        <begin position="107"/>
        <end position="135"/>
    </location>
</feature>
<evidence type="ECO:0000313" key="3">
    <source>
        <dbReference type="Proteomes" id="UP001447516"/>
    </source>
</evidence>
<gene>
    <name evidence="2" type="ORF">AAH991_04370</name>
</gene>
<feature type="transmembrane region" description="Helical" evidence="1">
    <location>
        <begin position="33"/>
        <end position="52"/>
    </location>
</feature>
<dbReference type="Proteomes" id="UP001447516">
    <property type="component" value="Unassembled WGS sequence"/>
</dbReference>
<dbReference type="RefSeq" id="WP_346224419.1">
    <property type="nucleotide sequence ID" value="NZ_JBDJAW010000002.1"/>
</dbReference>
<feature type="transmembrane region" description="Helical" evidence="1">
    <location>
        <begin position="64"/>
        <end position="86"/>
    </location>
</feature>
<keyword evidence="3" id="KW-1185">Reference proteome</keyword>
<evidence type="ECO:0000256" key="1">
    <source>
        <dbReference type="SAM" id="Phobius"/>
    </source>
</evidence>
<evidence type="ECO:0000313" key="2">
    <source>
        <dbReference type="EMBL" id="MEN3534329.1"/>
    </source>
</evidence>
<name>A0ABV0AGM1_9ACTN</name>
<protein>
    <submittedName>
        <fullName evidence="2">ABC transporter permease</fullName>
    </submittedName>
</protein>
<reference evidence="2 3" key="1">
    <citation type="submission" date="2024-05" db="EMBL/GenBank/DDBJ databases">
        <title>Microbispora sp.ZYX-F-249.</title>
        <authorList>
            <person name="Xie H."/>
        </authorList>
    </citation>
    <scope>NUCLEOTIDE SEQUENCE [LARGE SCALE GENOMIC DNA]</scope>
    <source>
        <strain evidence="2 3">ZYX-F-249</strain>
    </source>
</reference>
<dbReference type="EMBL" id="JBDJAW010000002">
    <property type="protein sequence ID" value="MEN3534329.1"/>
    <property type="molecule type" value="Genomic_DNA"/>
</dbReference>
<feature type="transmembrane region" description="Helical" evidence="1">
    <location>
        <begin position="185"/>
        <end position="204"/>
    </location>
</feature>
<feature type="transmembrane region" description="Helical" evidence="1">
    <location>
        <begin position="147"/>
        <end position="173"/>
    </location>
</feature>
<accession>A0ABV0AGM1</accession>
<comment type="caution">
    <text evidence="2">The sequence shown here is derived from an EMBL/GenBank/DDBJ whole genome shotgun (WGS) entry which is preliminary data.</text>
</comment>
<keyword evidence="1" id="KW-0812">Transmembrane</keyword>
<proteinExistence type="predicted"/>
<feature type="transmembrane region" description="Helical" evidence="1">
    <location>
        <begin position="224"/>
        <end position="246"/>
    </location>
</feature>